<organism evidence="1 2">
    <name type="scientific">Acaulospora colombiana</name>
    <dbReference type="NCBI Taxonomy" id="27376"/>
    <lineage>
        <taxon>Eukaryota</taxon>
        <taxon>Fungi</taxon>
        <taxon>Fungi incertae sedis</taxon>
        <taxon>Mucoromycota</taxon>
        <taxon>Glomeromycotina</taxon>
        <taxon>Glomeromycetes</taxon>
        <taxon>Diversisporales</taxon>
        <taxon>Acaulosporaceae</taxon>
        <taxon>Acaulospora</taxon>
    </lineage>
</organism>
<accession>A0ACA9PJ70</accession>
<name>A0ACA9PJ70_9GLOM</name>
<evidence type="ECO:0000313" key="2">
    <source>
        <dbReference type="Proteomes" id="UP000789525"/>
    </source>
</evidence>
<sequence>GSSPPPRCTESQAVSLKSPFPIQNVTNLLTVRNSPSSNRVASYPMVVEWQMIQLREKEGSEGTNHGNGASKEHQGRENVVKDVGDISRERDKDIGGLWGWKEMGDCVLLQVHLDTSGDVEEERHEKDLRRVDSRDGATVGVYVRWGTRERSVGTYEVALLDSKRDSVATHEMDGVKRERRVVKGEIIATRPFSQWLQPGVHNGKVDPKPVVPDTMVAGGQLSSPSGPIHSSRPKRQFRLDHSRPSISQATPQPGEISQDGVSCVRLKGLELAYETVYVAYSDIAPLWEKLGLSPVDNGPNQPTSTLPVISVASENGGPPSVVADSFNIALFLDHEFPDTPRVIPDNTAALQASFARTTLRDLLVFPLAPLVMLTTHQRLDDRCARYFRETREKSFGVKLEELSPPGEKREARLKAAQKALTTLSEIINTNGSRRDTWFMGDVGPTFADFAMGGTLHWIREMGDEELW</sequence>
<feature type="non-terminal residue" evidence="1">
    <location>
        <position position="467"/>
    </location>
</feature>
<feature type="non-terminal residue" evidence="1">
    <location>
        <position position="1"/>
    </location>
</feature>
<gene>
    <name evidence="1" type="ORF">ACOLOM_LOCUS10591</name>
</gene>
<evidence type="ECO:0000313" key="1">
    <source>
        <dbReference type="EMBL" id="CAG8709427.1"/>
    </source>
</evidence>
<reference evidence="1" key="1">
    <citation type="submission" date="2021-06" db="EMBL/GenBank/DDBJ databases">
        <authorList>
            <person name="Kallberg Y."/>
            <person name="Tangrot J."/>
            <person name="Rosling A."/>
        </authorList>
    </citation>
    <scope>NUCLEOTIDE SEQUENCE</scope>
    <source>
        <strain evidence="1">CL356</strain>
    </source>
</reference>
<comment type="caution">
    <text evidence="1">The sequence shown here is derived from an EMBL/GenBank/DDBJ whole genome shotgun (WGS) entry which is preliminary data.</text>
</comment>
<protein>
    <submittedName>
        <fullName evidence="1">6681_t:CDS:1</fullName>
    </submittedName>
</protein>
<proteinExistence type="predicted"/>
<dbReference type="EMBL" id="CAJVPT010034875">
    <property type="protein sequence ID" value="CAG8709427.1"/>
    <property type="molecule type" value="Genomic_DNA"/>
</dbReference>
<keyword evidence="2" id="KW-1185">Reference proteome</keyword>
<dbReference type="Proteomes" id="UP000789525">
    <property type="component" value="Unassembled WGS sequence"/>
</dbReference>